<protein>
    <submittedName>
        <fullName evidence="1">Uncharacterized protein</fullName>
    </submittedName>
</protein>
<gene>
    <name evidence="1" type="ORF">EHZ11_15105</name>
</gene>
<accession>A0AAE8FRX4</accession>
<dbReference type="AlphaFoldDB" id="A0AAE8FRX4"/>
<evidence type="ECO:0000313" key="2">
    <source>
        <dbReference type="Proteomes" id="UP000273641"/>
    </source>
</evidence>
<comment type="caution">
    <text evidence="1">The sequence shown here is derived from an EMBL/GenBank/DDBJ whole genome shotgun (WGS) entry which is preliminary data.</text>
</comment>
<proteinExistence type="predicted"/>
<dbReference type="EMBL" id="RQNR01000014">
    <property type="protein sequence ID" value="RQN22841.1"/>
    <property type="molecule type" value="Genomic_DNA"/>
</dbReference>
<organism evidence="1 2">
    <name type="scientific">Clostridium perfringens</name>
    <dbReference type="NCBI Taxonomy" id="1502"/>
    <lineage>
        <taxon>Bacteria</taxon>
        <taxon>Bacillati</taxon>
        <taxon>Bacillota</taxon>
        <taxon>Clostridia</taxon>
        <taxon>Eubacteriales</taxon>
        <taxon>Clostridiaceae</taxon>
        <taxon>Clostridium</taxon>
    </lineage>
</organism>
<dbReference type="RefSeq" id="WP_124231069.1">
    <property type="nucleotide sequence ID" value="NZ_JASNJJ010000022.1"/>
</dbReference>
<sequence>MNLTDAKKEAYDKIETNADSVLFNTISMNEENLKKIYNLIPWYNVINDKPDDSAVVLYLYILKDVVVQQESYEVIRNISWFESGEISVNQAIGFIVRKCTDLGVSASFIIKSGIYLKAICNTL</sequence>
<evidence type="ECO:0000313" key="1">
    <source>
        <dbReference type="EMBL" id="RQN22841.1"/>
    </source>
</evidence>
<dbReference type="Proteomes" id="UP000273641">
    <property type="component" value="Unassembled WGS sequence"/>
</dbReference>
<name>A0AAE8FRX4_CLOPF</name>
<reference evidence="1 2" key="1">
    <citation type="submission" date="2018-11" db="EMBL/GenBank/DDBJ databases">
        <title>Draft genome sequences of potential pathogenic Clostridium perfringens from environmental surface water in the North West Province, South Africa.</title>
        <authorList>
            <person name="Fourie J.C.J."/>
            <person name="Sanko T.J."/>
            <person name="Bezuidenhout C."/>
            <person name="Mienie C."/>
            <person name="Adeleke R."/>
        </authorList>
    </citation>
    <scope>NUCLEOTIDE SEQUENCE [LARGE SCALE GENOMIC DNA]</scope>
    <source>
        <strain evidence="1 2">SC4-C13</strain>
    </source>
</reference>